<protein>
    <submittedName>
        <fullName evidence="4">Metallophosphatase</fullName>
    </submittedName>
</protein>
<keyword evidence="5" id="KW-1185">Reference proteome</keyword>
<dbReference type="AlphaFoldDB" id="A0A4T0UJG3"/>
<evidence type="ECO:0000256" key="1">
    <source>
        <dbReference type="SAM" id="MobiDB-lite"/>
    </source>
</evidence>
<reference evidence="4 5" key="1">
    <citation type="submission" date="2019-04" db="EMBL/GenBank/DDBJ databases">
        <title>Crenobacter sp. nov.</title>
        <authorList>
            <person name="Shi S."/>
        </authorList>
    </citation>
    <scope>NUCLEOTIDE SEQUENCE [LARGE SCALE GENOMIC DNA]</scope>
    <source>
        <strain evidence="4 5">GY 70310</strain>
    </source>
</reference>
<feature type="domain" description="Phospholipase D N-terminal" evidence="3">
    <location>
        <begin position="42"/>
        <end position="130"/>
    </location>
</feature>
<feature type="domain" description="PhoD-like phosphatase metallophosphatase" evidence="2">
    <location>
        <begin position="143"/>
        <end position="635"/>
    </location>
</feature>
<sequence>MDRRGFLRLGGFVGVSTASMMLGGCLGGGGTADDGQPVDFAQGVASGDPRPDSVMLWTRASRRDGQPAKLTLQFSDREDFSKLLVSTPIDAQPQWDYTVRHKVQGLAPATTYFYRFVAGKYLSPTGRTRTAPAADASPAQLKFAFLSCQDWSVNHWAAFEELAKEDLDFIVHLGDYIYETVGAGFQTGKVEAAHGKITLPDGTQREDGARYATTLADYRTLYQTYRSDPRIQALHARCPMIAVWDDHEFSDDCWQDSQTYALADEGRRQTQRRRNANQAWFEYMPADVNFDAANPAFDNIRIYRDFRFGKLASLVMTDQRLYRADHVIPEAAAKGEVGSRYFVPQTALASAEAQKMAAARQAGAHELTPVSVLGNTQRAWWQDRMKAADTTWKLWGNEVSLLRMQVDGVAVVTGLALQAFAANPQVPDALKSQAALTALREALYADLKKAGPSGALVLGSVDLTLQGFGIGDASTRTLLLQGLQAGVTPYQAFLQTFLLNADQWDGYNAERKALLAHLQANNIGNVVALTGDIHAFFAGPVMADYDAANPAPVMVDLVTAGVSSNSLLSYFKAVVDEDPQFAALKPLIYQTDSNGQTLNTFNGTLRQFNPWLRHADTDAQGYALVTLDATRLSCEFRKVKPLSGGVAPAQPATASRKTVTVRAGSSEVDVGG</sequence>
<dbReference type="InterPro" id="IPR029052">
    <property type="entry name" value="Metallo-depent_PP-like"/>
</dbReference>
<dbReference type="Pfam" id="PF16655">
    <property type="entry name" value="PhoD_N"/>
    <property type="match status" value="1"/>
</dbReference>
<comment type="caution">
    <text evidence="4">The sequence shown here is derived from an EMBL/GenBank/DDBJ whole genome shotgun (WGS) entry which is preliminary data.</text>
</comment>
<feature type="region of interest" description="Disordered" evidence="1">
    <location>
        <begin position="647"/>
        <end position="672"/>
    </location>
</feature>
<dbReference type="InterPro" id="IPR018946">
    <property type="entry name" value="PhoD-like_MPP"/>
</dbReference>
<name>A0A4T0UJG3_9NEIS</name>
<dbReference type="RefSeq" id="WP_136555608.1">
    <property type="nucleotide sequence ID" value="NZ_STGJ01000022.1"/>
</dbReference>
<evidence type="ECO:0000313" key="4">
    <source>
        <dbReference type="EMBL" id="TIC78724.1"/>
    </source>
</evidence>
<dbReference type="InterPro" id="IPR038607">
    <property type="entry name" value="PhoD-like_sf"/>
</dbReference>
<organism evidence="4 5">
    <name type="scientific">Crenobacter intestini</name>
    <dbReference type="NCBI Taxonomy" id="2563443"/>
    <lineage>
        <taxon>Bacteria</taxon>
        <taxon>Pseudomonadati</taxon>
        <taxon>Pseudomonadota</taxon>
        <taxon>Betaproteobacteria</taxon>
        <taxon>Neisseriales</taxon>
        <taxon>Neisseriaceae</taxon>
        <taxon>Crenobacter</taxon>
    </lineage>
</organism>
<dbReference type="Gene3D" id="2.60.40.380">
    <property type="entry name" value="Purple acid phosphatase-like, N-terminal"/>
    <property type="match status" value="1"/>
</dbReference>
<dbReference type="EMBL" id="STGJ01000022">
    <property type="protein sequence ID" value="TIC78724.1"/>
    <property type="molecule type" value="Genomic_DNA"/>
</dbReference>
<dbReference type="OrthoDB" id="327733at2"/>
<evidence type="ECO:0000313" key="5">
    <source>
        <dbReference type="Proteomes" id="UP000308891"/>
    </source>
</evidence>
<dbReference type="Gene3D" id="3.60.21.70">
    <property type="entry name" value="PhoD-like phosphatase"/>
    <property type="match status" value="1"/>
</dbReference>
<proteinExistence type="predicted"/>
<dbReference type="CDD" id="cd07389">
    <property type="entry name" value="MPP_PhoD"/>
    <property type="match status" value="1"/>
</dbReference>
<dbReference type="PANTHER" id="PTHR43606:SF2">
    <property type="entry name" value="ALKALINE PHOSPHATASE FAMILY PROTEIN (AFU_ORTHOLOGUE AFUA_5G03860)"/>
    <property type="match status" value="1"/>
</dbReference>
<dbReference type="InterPro" id="IPR052900">
    <property type="entry name" value="Phospholipid_Metab_Enz"/>
</dbReference>
<dbReference type="PROSITE" id="PS51257">
    <property type="entry name" value="PROKAR_LIPOPROTEIN"/>
    <property type="match status" value="1"/>
</dbReference>
<dbReference type="Pfam" id="PF09423">
    <property type="entry name" value="PhoD"/>
    <property type="match status" value="1"/>
</dbReference>
<evidence type="ECO:0000259" key="3">
    <source>
        <dbReference type="Pfam" id="PF16655"/>
    </source>
</evidence>
<accession>A0A4T0UJG3</accession>
<evidence type="ECO:0000259" key="2">
    <source>
        <dbReference type="Pfam" id="PF09423"/>
    </source>
</evidence>
<dbReference type="InterPro" id="IPR032093">
    <property type="entry name" value="PhoD_N"/>
</dbReference>
<gene>
    <name evidence="4" type="ORF">E5K04_15030</name>
</gene>
<dbReference type="Proteomes" id="UP000308891">
    <property type="component" value="Unassembled WGS sequence"/>
</dbReference>
<dbReference type="PANTHER" id="PTHR43606">
    <property type="entry name" value="PHOSPHATASE, PUTATIVE (AFU_ORTHOLOGUE AFUA_6G08710)-RELATED"/>
    <property type="match status" value="1"/>
</dbReference>
<dbReference type="SUPFAM" id="SSF56300">
    <property type="entry name" value="Metallo-dependent phosphatases"/>
    <property type="match status" value="1"/>
</dbReference>